<proteinExistence type="predicted"/>
<comment type="caution">
    <text evidence="3">The sequence shown here is derived from an EMBL/GenBank/DDBJ whole genome shotgun (WGS) entry which is preliminary data.</text>
</comment>
<dbReference type="RefSeq" id="WP_163841171.1">
    <property type="nucleotide sequence ID" value="NZ_JAAGVB010000002.1"/>
</dbReference>
<accession>A0A6P1CFE2</accession>
<dbReference type="Proteomes" id="UP000471166">
    <property type="component" value="Unassembled WGS sequence"/>
</dbReference>
<reference evidence="3 4" key="1">
    <citation type="submission" date="2020-01" db="EMBL/GenBank/DDBJ databases">
        <title>Genetics and antimicrobial susceptibilities of Nocardia species isolated from the soil; a comparison with species isolated from humans.</title>
        <authorList>
            <person name="Carrasco G."/>
            <person name="Monzon S."/>
            <person name="Sansegundo M."/>
            <person name="Garcia E."/>
            <person name="Garrido N."/>
            <person name="Medina M.J."/>
            <person name="Villalon P."/>
            <person name="Ramirez-Arocha A.C."/>
            <person name="Jimenez P."/>
            <person name="Cuesta I."/>
            <person name="Valdezate S."/>
        </authorList>
    </citation>
    <scope>NUCLEOTIDE SEQUENCE [LARGE SCALE GENOMIC DNA]</scope>
    <source>
        <strain evidence="3 4">CNM20110626</strain>
    </source>
</reference>
<dbReference type="InterPro" id="IPR034768">
    <property type="entry name" value="4FE4S_WBL"/>
</dbReference>
<evidence type="ECO:0000259" key="2">
    <source>
        <dbReference type="PROSITE" id="PS51674"/>
    </source>
</evidence>
<sequence>MTAAGSSAHTEGAFSGLPGWASHAARIADARLAGAACAGHAPLFDLDLPGETDTDRAHRHQTAARICRRCPVRDACRANAHQQHQPAGIWAGHVYDPNQPGTITDIPPQP</sequence>
<feature type="domain" description="4Fe-4S Wbl-type" evidence="2">
    <location>
        <begin position="36"/>
        <end position="100"/>
    </location>
</feature>
<evidence type="ECO:0000313" key="3">
    <source>
        <dbReference type="EMBL" id="NEW31289.1"/>
    </source>
</evidence>
<dbReference type="Pfam" id="PF02467">
    <property type="entry name" value="Whib"/>
    <property type="match status" value="1"/>
</dbReference>
<name>A0A6P1CFE2_9NOCA</name>
<gene>
    <name evidence="3" type="ORF">GV791_01775</name>
</gene>
<protein>
    <submittedName>
        <fullName evidence="3">WhiB family transcriptional regulator</fullName>
    </submittedName>
</protein>
<evidence type="ECO:0000256" key="1">
    <source>
        <dbReference type="SAM" id="MobiDB-lite"/>
    </source>
</evidence>
<dbReference type="PROSITE" id="PS51674">
    <property type="entry name" value="4FE4S_WBL"/>
    <property type="match status" value="1"/>
</dbReference>
<dbReference type="EMBL" id="JAAGVB010000002">
    <property type="protein sequence ID" value="NEW31289.1"/>
    <property type="molecule type" value="Genomic_DNA"/>
</dbReference>
<feature type="region of interest" description="Disordered" evidence="1">
    <location>
        <begin position="78"/>
        <end position="110"/>
    </location>
</feature>
<dbReference type="AlphaFoldDB" id="A0A6P1CFE2"/>
<evidence type="ECO:0000313" key="4">
    <source>
        <dbReference type="Proteomes" id="UP000471166"/>
    </source>
</evidence>
<organism evidence="3 4">
    <name type="scientific">Nocardia cyriacigeorgica</name>
    <dbReference type="NCBI Taxonomy" id="135487"/>
    <lineage>
        <taxon>Bacteria</taxon>
        <taxon>Bacillati</taxon>
        <taxon>Actinomycetota</taxon>
        <taxon>Actinomycetes</taxon>
        <taxon>Mycobacteriales</taxon>
        <taxon>Nocardiaceae</taxon>
        <taxon>Nocardia</taxon>
    </lineage>
</organism>